<dbReference type="PROSITE" id="PS51704">
    <property type="entry name" value="GP_PDE"/>
    <property type="match status" value="1"/>
</dbReference>
<protein>
    <submittedName>
        <fullName evidence="2">Glycerophosphodiester phosphodiesterase</fullName>
    </submittedName>
</protein>
<dbReference type="PANTHER" id="PTHR46211:SF13">
    <property type="entry name" value="GLYCEROPHOSPHODIESTER PHOSPHODIESTERASE 1-RELATED"/>
    <property type="match status" value="1"/>
</dbReference>
<dbReference type="Pfam" id="PF03009">
    <property type="entry name" value="GDPD"/>
    <property type="match status" value="1"/>
</dbReference>
<dbReference type="Gene3D" id="3.20.20.190">
    <property type="entry name" value="Phosphatidylinositol (PI) phosphodiesterase"/>
    <property type="match status" value="1"/>
</dbReference>
<accession>A0ABS7RIF1</accession>
<dbReference type="InterPro" id="IPR017946">
    <property type="entry name" value="PLC-like_Pdiesterase_TIM-brl"/>
</dbReference>
<evidence type="ECO:0000313" key="2">
    <source>
        <dbReference type="EMBL" id="MBY9074292.1"/>
    </source>
</evidence>
<proteinExistence type="predicted"/>
<dbReference type="Proteomes" id="UP000754710">
    <property type="component" value="Unassembled WGS sequence"/>
</dbReference>
<reference evidence="2 3" key="1">
    <citation type="submission" date="2021-08" db="EMBL/GenBank/DDBJ databases">
        <title>Nocardioides bacterium WL0053 sp. nov., isolated from the sediment.</title>
        <authorList>
            <person name="Wang L."/>
            <person name="Zhang D."/>
            <person name="Zhang A."/>
        </authorList>
    </citation>
    <scope>NUCLEOTIDE SEQUENCE [LARGE SCALE GENOMIC DNA]</scope>
    <source>
        <strain evidence="2 3">WL0053</strain>
    </source>
</reference>
<gene>
    <name evidence="2" type="ORF">K1X13_05595</name>
</gene>
<dbReference type="EMBL" id="JAIEZQ010000001">
    <property type="protein sequence ID" value="MBY9074292.1"/>
    <property type="molecule type" value="Genomic_DNA"/>
</dbReference>
<dbReference type="InterPro" id="IPR030395">
    <property type="entry name" value="GP_PDE_dom"/>
</dbReference>
<organism evidence="2 3">
    <name type="scientific">Nocardioides jiangsuensis</name>
    <dbReference type="NCBI Taxonomy" id="2866161"/>
    <lineage>
        <taxon>Bacteria</taxon>
        <taxon>Bacillati</taxon>
        <taxon>Actinomycetota</taxon>
        <taxon>Actinomycetes</taxon>
        <taxon>Propionibacteriales</taxon>
        <taxon>Nocardioidaceae</taxon>
        <taxon>Nocardioides</taxon>
    </lineage>
</organism>
<sequence length="269" mass="29982">MQWNVGEAGRPQVVAHRGASDVNAEHTLGAYVAALDAGADALECDVRLTADGHLVCVHDRRVDRTANAKGLVSTMDLAQLDELDFASWKNPWADLDEEAPDLDLETRKVLTLERLMQAVADYDRPVDIAIETKHPTRYTGLVERRLVDLLDSFGWTGKDSPARVMSFSWMALNRVKKLAPEVETVLLVDRAYTFPVTRKLVGDTWIAGPDIDLIRDNPRFVRKLRRAGRRIHVWTVNTSEDLDLCVELGVEAVITDKPGAALGHLRRGV</sequence>
<evidence type="ECO:0000259" key="1">
    <source>
        <dbReference type="PROSITE" id="PS51704"/>
    </source>
</evidence>
<comment type="caution">
    <text evidence="2">The sequence shown here is derived from an EMBL/GenBank/DDBJ whole genome shotgun (WGS) entry which is preliminary data.</text>
</comment>
<keyword evidence="3" id="KW-1185">Reference proteome</keyword>
<dbReference type="PANTHER" id="PTHR46211">
    <property type="entry name" value="GLYCEROPHOSPHORYL DIESTER PHOSPHODIESTERASE"/>
    <property type="match status" value="1"/>
</dbReference>
<evidence type="ECO:0000313" key="3">
    <source>
        <dbReference type="Proteomes" id="UP000754710"/>
    </source>
</evidence>
<dbReference type="RefSeq" id="WP_221023990.1">
    <property type="nucleotide sequence ID" value="NZ_JAIEZQ010000001.1"/>
</dbReference>
<feature type="domain" description="GP-PDE" evidence="1">
    <location>
        <begin position="11"/>
        <end position="265"/>
    </location>
</feature>
<dbReference type="SUPFAM" id="SSF51695">
    <property type="entry name" value="PLC-like phosphodiesterases"/>
    <property type="match status" value="1"/>
</dbReference>
<name>A0ABS7RIF1_9ACTN</name>